<organism evidence="1 2">
    <name type="scientific">Sediminicoccus rosea</name>
    <dbReference type="NCBI Taxonomy" id="1225128"/>
    <lineage>
        <taxon>Bacteria</taxon>
        <taxon>Pseudomonadati</taxon>
        <taxon>Pseudomonadota</taxon>
        <taxon>Alphaproteobacteria</taxon>
        <taxon>Acetobacterales</taxon>
        <taxon>Roseomonadaceae</taxon>
        <taxon>Sediminicoccus</taxon>
    </lineage>
</organism>
<reference evidence="1 2" key="1">
    <citation type="submission" date="2023-11" db="EMBL/GenBank/DDBJ databases">
        <title>Arctic aerobic anoxygenic photoheterotroph Sediminicoccus rosea KRV36 adapts its photosynthesis to long days of polar summer.</title>
        <authorList>
            <person name="Tomasch J."/>
            <person name="Kopejtka K."/>
            <person name="Bily T."/>
            <person name="Gardiner A.T."/>
            <person name="Gardian Z."/>
            <person name="Shivaramu S."/>
            <person name="Koblizek M."/>
            <person name="Engelhardt F."/>
            <person name="Kaftan D."/>
        </authorList>
    </citation>
    <scope>NUCLEOTIDE SEQUENCE [LARGE SCALE GENOMIC DNA]</scope>
    <source>
        <strain evidence="1 2">R-30</strain>
    </source>
</reference>
<evidence type="ECO:0000313" key="2">
    <source>
        <dbReference type="Proteomes" id="UP001305521"/>
    </source>
</evidence>
<gene>
    <name evidence="1" type="ORF">R9Z33_14235</name>
</gene>
<dbReference type="EMBL" id="CP137852">
    <property type="protein sequence ID" value="WPB83265.1"/>
    <property type="molecule type" value="Genomic_DNA"/>
</dbReference>
<proteinExistence type="predicted"/>
<evidence type="ECO:0000313" key="1">
    <source>
        <dbReference type="EMBL" id="WPB83265.1"/>
    </source>
</evidence>
<dbReference type="Proteomes" id="UP001305521">
    <property type="component" value="Chromosome"/>
</dbReference>
<dbReference type="RefSeq" id="WP_318647242.1">
    <property type="nucleotide sequence ID" value="NZ_CP137852.1"/>
</dbReference>
<keyword evidence="2" id="KW-1185">Reference proteome</keyword>
<sequence length="141" mass="15537">MTTERLYSVHDAATEQLVWSIRAFHAASWAASISLASAAEGILRGEASSARYDIFKSLIETRGDEDARRSKPNDAIQWLRHAGPRGAAKEWGPDDAALWITGAITQMMEAFPDQPLPPAAREFWLEQDVRLRSGPGNGCSR</sequence>
<name>A0ABZ0PC38_9PROT</name>
<accession>A0ABZ0PC38</accession>
<protein>
    <submittedName>
        <fullName evidence="1">Uncharacterized protein</fullName>
    </submittedName>
</protein>